<organism evidence="1 2">
    <name type="scientific">Aspergillus calidoustus</name>
    <dbReference type="NCBI Taxonomy" id="454130"/>
    <lineage>
        <taxon>Eukaryota</taxon>
        <taxon>Fungi</taxon>
        <taxon>Dikarya</taxon>
        <taxon>Ascomycota</taxon>
        <taxon>Pezizomycotina</taxon>
        <taxon>Eurotiomycetes</taxon>
        <taxon>Eurotiomycetidae</taxon>
        <taxon>Eurotiales</taxon>
        <taxon>Aspergillaceae</taxon>
        <taxon>Aspergillus</taxon>
        <taxon>Aspergillus subgen. Nidulantes</taxon>
    </lineage>
</organism>
<gene>
    <name evidence="1" type="ORF">ASPCAL07874</name>
</gene>
<evidence type="ECO:0000313" key="1">
    <source>
        <dbReference type="EMBL" id="CEN61211.1"/>
    </source>
</evidence>
<dbReference type="AlphaFoldDB" id="A0A0U5GRT4"/>
<name>A0A0U5GRT4_ASPCI</name>
<keyword evidence="2" id="KW-1185">Reference proteome</keyword>
<sequence>MLYLASPGKHQTDIGSVVFLAHDRIELRKGPQASSDPFFGYGISNFPRDSQGKAHPKGPKKPLRCIFDRLANLISEMSNHESVFTGVTACSQNLMDENHIGVVTAVYGGAVNVGIPEHNRINGIACG</sequence>
<protein>
    <submittedName>
        <fullName evidence="1">Uncharacterized protein</fullName>
    </submittedName>
</protein>
<reference evidence="2" key="1">
    <citation type="journal article" date="2016" name="Genome Announc.">
        <title>Draft genome sequences of fungus Aspergillus calidoustus.</title>
        <authorList>
            <person name="Horn F."/>
            <person name="Linde J."/>
            <person name="Mattern D.J."/>
            <person name="Walther G."/>
            <person name="Guthke R."/>
            <person name="Scherlach K."/>
            <person name="Martin K."/>
            <person name="Brakhage A.A."/>
            <person name="Petzke L."/>
            <person name="Valiante V."/>
        </authorList>
    </citation>
    <scope>NUCLEOTIDE SEQUENCE [LARGE SCALE GENOMIC DNA]</scope>
    <source>
        <strain evidence="2">SF006504</strain>
    </source>
</reference>
<dbReference type="Proteomes" id="UP000054771">
    <property type="component" value="Unassembled WGS sequence"/>
</dbReference>
<evidence type="ECO:0000313" key="2">
    <source>
        <dbReference type="Proteomes" id="UP000054771"/>
    </source>
</evidence>
<proteinExistence type="predicted"/>
<dbReference type="EMBL" id="CDMC01000006">
    <property type="protein sequence ID" value="CEN61211.1"/>
    <property type="molecule type" value="Genomic_DNA"/>
</dbReference>
<accession>A0A0U5GRT4</accession>